<sequence length="288" mass="31484">MNILTKICVVILALLTVGGGVVFSRQAMVEPNWMDAYEKEKQAKVLAEVDAANDNRALGRAQIEITDLRAKLTQTSGKLQEENNSLKAQIDQKNIMIGKLEDNNNQFATQLESLRTLIEQIELRRKLLADQLKALDAKYDKVQAEYTATQNSLAEALGQIDRDAGEKRVLREQLVQREEEIKTLEADLRSAGGAVAASAEDAAAAAPVAVATLVGTVTAVQADGLASINIGRVKGVRKGMKMYVYRGSEFVGHLRIDEVDDDESAGVLFDVREGMRVQQGDKVTTSLR</sequence>
<reference evidence="2" key="1">
    <citation type="journal article" date="2015" name="Nature">
        <title>Complex archaea that bridge the gap between prokaryotes and eukaryotes.</title>
        <authorList>
            <person name="Spang A."/>
            <person name="Saw J.H."/>
            <person name="Jorgensen S.L."/>
            <person name="Zaremba-Niedzwiedzka K."/>
            <person name="Martijn J."/>
            <person name="Lind A.E."/>
            <person name="van Eijk R."/>
            <person name="Schleper C."/>
            <person name="Guy L."/>
            <person name="Ettema T.J."/>
        </authorList>
    </citation>
    <scope>NUCLEOTIDE SEQUENCE</scope>
</reference>
<dbReference type="EMBL" id="LAZR01000166">
    <property type="protein sequence ID" value="KKN84816.1"/>
    <property type="molecule type" value="Genomic_DNA"/>
</dbReference>
<evidence type="ECO:0000256" key="1">
    <source>
        <dbReference type="SAM" id="Coils"/>
    </source>
</evidence>
<evidence type="ECO:0000313" key="2">
    <source>
        <dbReference type="EMBL" id="KKN84816.1"/>
    </source>
</evidence>
<keyword evidence="1" id="KW-0175">Coiled coil</keyword>
<accession>A0A0F9WG14</accession>
<organism evidence="2">
    <name type="scientific">marine sediment metagenome</name>
    <dbReference type="NCBI Taxonomy" id="412755"/>
    <lineage>
        <taxon>unclassified sequences</taxon>
        <taxon>metagenomes</taxon>
        <taxon>ecological metagenomes</taxon>
    </lineage>
</organism>
<protein>
    <recommendedName>
        <fullName evidence="3">Chromosome partition protein Smc</fullName>
    </recommendedName>
</protein>
<comment type="caution">
    <text evidence="2">The sequence shown here is derived from an EMBL/GenBank/DDBJ whole genome shotgun (WGS) entry which is preliminary data.</text>
</comment>
<feature type="coiled-coil region" evidence="1">
    <location>
        <begin position="69"/>
        <end position="187"/>
    </location>
</feature>
<evidence type="ECO:0008006" key="3">
    <source>
        <dbReference type="Google" id="ProtNLM"/>
    </source>
</evidence>
<name>A0A0F9WG14_9ZZZZ</name>
<gene>
    <name evidence="2" type="ORF">LCGC14_0284800</name>
</gene>
<proteinExistence type="predicted"/>
<dbReference type="AlphaFoldDB" id="A0A0F9WG14"/>